<dbReference type="Proteomes" id="UP000321408">
    <property type="component" value="Chromosome"/>
</dbReference>
<proteinExistence type="predicted"/>
<organism evidence="7 8">
    <name type="scientific">Promethearchaeum syntrophicum</name>
    <dbReference type="NCBI Taxonomy" id="2594042"/>
    <lineage>
        <taxon>Archaea</taxon>
        <taxon>Promethearchaeati</taxon>
        <taxon>Promethearchaeota</taxon>
        <taxon>Promethearchaeia</taxon>
        <taxon>Promethearchaeales</taxon>
        <taxon>Promethearchaeaceae</taxon>
        <taxon>Promethearchaeum</taxon>
    </lineage>
</organism>
<evidence type="ECO:0000259" key="6">
    <source>
        <dbReference type="PROSITE" id="PS50850"/>
    </source>
</evidence>
<dbReference type="Pfam" id="PF07690">
    <property type="entry name" value="MFS_1"/>
    <property type="match status" value="1"/>
</dbReference>
<dbReference type="GO" id="GO:0016020">
    <property type="term" value="C:membrane"/>
    <property type="evidence" value="ECO:0007669"/>
    <property type="project" value="UniProtKB-SubCell"/>
</dbReference>
<dbReference type="GO" id="GO:0022857">
    <property type="term" value="F:transmembrane transporter activity"/>
    <property type="evidence" value="ECO:0007669"/>
    <property type="project" value="InterPro"/>
</dbReference>
<comment type="subcellular location">
    <subcellularLocation>
        <location evidence="1">Membrane</location>
        <topology evidence="1">Multi-pass membrane protein</topology>
    </subcellularLocation>
</comment>
<feature type="transmembrane region" description="Helical" evidence="5">
    <location>
        <begin position="284"/>
        <end position="302"/>
    </location>
</feature>
<feature type="transmembrane region" description="Helical" evidence="5">
    <location>
        <begin position="135"/>
        <end position="158"/>
    </location>
</feature>
<dbReference type="PANTHER" id="PTHR24002">
    <property type="entry name" value="SOLUTE CARRIER FAMILY 22 MEMBER 18"/>
    <property type="match status" value="1"/>
</dbReference>
<dbReference type="InterPro" id="IPR005829">
    <property type="entry name" value="Sugar_transporter_CS"/>
</dbReference>
<dbReference type="KEGG" id="psyt:DSAG12_02893"/>
<dbReference type="Gene3D" id="1.20.1250.20">
    <property type="entry name" value="MFS general substrate transporter like domains"/>
    <property type="match status" value="1"/>
</dbReference>
<accession>A0A5B9DDF2</accession>
<dbReference type="EMBL" id="CP042905">
    <property type="protein sequence ID" value="QEE17061.1"/>
    <property type="molecule type" value="Genomic_DNA"/>
</dbReference>
<dbReference type="RefSeq" id="WP_147663980.1">
    <property type="nucleotide sequence ID" value="NZ_CP042905.2"/>
</dbReference>
<dbReference type="InterPro" id="IPR036259">
    <property type="entry name" value="MFS_trans_sf"/>
</dbReference>
<dbReference type="OrthoDB" id="117970at2157"/>
<dbReference type="GeneID" id="41330871"/>
<dbReference type="PRINTS" id="PR01035">
    <property type="entry name" value="TCRTETA"/>
</dbReference>
<evidence type="ECO:0000256" key="1">
    <source>
        <dbReference type="ARBA" id="ARBA00004141"/>
    </source>
</evidence>
<keyword evidence="3 5" id="KW-1133">Transmembrane helix</keyword>
<evidence type="ECO:0000256" key="2">
    <source>
        <dbReference type="ARBA" id="ARBA00022692"/>
    </source>
</evidence>
<feature type="transmembrane region" description="Helical" evidence="5">
    <location>
        <begin position="40"/>
        <end position="65"/>
    </location>
</feature>
<sequence>MQNLQKHSFNRMVFTLMVINFTEILGFSLMMPVLPFLAKFLGLNIVQIGLLGSIFSFCQFFASPITGKLSDRYGRKPLLIISQLSTFTGFLLLGLADSVPLLIIARVVDGLFGSNMTVIQATISDITEPKDRTRIYSISSGVFGAGLIIGPALGGILAEINYSIPMYSAAAISLVSILLVIIFLPETYHGKSQSFSLKFSDIIPTKSLYKYWKNRTIRYQIIMMISYTFGFMLFINNFTLIAIEDYSITTLYAGYYRTYIGILRVILQFLFINRLLSKFGENRTLVSGIIALMISMILMIFSSEKWMVFIPMTFLAYGTGVARPILTSQLTKSVSKSEFATVLGVNNSLNSLGQIITPILGGAMLMYLGSMWIMVSSILIYVLFLISKKKRDIHINDISLKKDSIVPDTIIEQF</sequence>
<dbReference type="AlphaFoldDB" id="A0A5B9DDF2"/>
<name>A0A5B9DDF2_9ARCH</name>
<dbReference type="CDD" id="cd17330">
    <property type="entry name" value="MFS_SLC46_TetA_like"/>
    <property type="match status" value="1"/>
</dbReference>
<keyword evidence="8" id="KW-1185">Reference proteome</keyword>
<feature type="transmembrane region" description="Helical" evidence="5">
    <location>
        <begin position="164"/>
        <end position="184"/>
    </location>
</feature>
<feature type="transmembrane region" description="Helical" evidence="5">
    <location>
        <begin position="221"/>
        <end position="243"/>
    </location>
</feature>
<evidence type="ECO:0000313" key="8">
    <source>
        <dbReference type="Proteomes" id="UP000321408"/>
    </source>
</evidence>
<dbReference type="SUPFAM" id="SSF103473">
    <property type="entry name" value="MFS general substrate transporter"/>
    <property type="match status" value="1"/>
</dbReference>
<evidence type="ECO:0000256" key="5">
    <source>
        <dbReference type="SAM" id="Phobius"/>
    </source>
</evidence>
<keyword evidence="4 5" id="KW-0472">Membrane</keyword>
<evidence type="ECO:0000313" key="7">
    <source>
        <dbReference type="EMBL" id="QEE17061.1"/>
    </source>
</evidence>
<feature type="transmembrane region" description="Helical" evidence="5">
    <location>
        <begin position="366"/>
        <end position="386"/>
    </location>
</feature>
<gene>
    <name evidence="7" type="ORF">DSAG12_02893</name>
</gene>
<dbReference type="InterPro" id="IPR011701">
    <property type="entry name" value="MFS"/>
</dbReference>
<protein>
    <submittedName>
        <fullName evidence="7">MFS transporter</fullName>
    </submittedName>
</protein>
<keyword evidence="2 5" id="KW-0812">Transmembrane</keyword>
<feature type="transmembrane region" description="Helical" evidence="5">
    <location>
        <begin position="12"/>
        <end position="34"/>
    </location>
</feature>
<dbReference type="PROSITE" id="PS00216">
    <property type="entry name" value="SUGAR_TRANSPORT_1"/>
    <property type="match status" value="1"/>
</dbReference>
<evidence type="ECO:0000256" key="3">
    <source>
        <dbReference type="ARBA" id="ARBA00022989"/>
    </source>
</evidence>
<feature type="transmembrane region" description="Helical" evidence="5">
    <location>
        <begin position="255"/>
        <end position="272"/>
    </location>
</feature>
<dbReference type="InterPro" id="IPR020846">
    <property type="entry name" value="MFS_dom"/>
</dbReference>
<reference evidence="7 8" key="1">
    <citation type="journal article" date="2020" name="Nature">
        <title>Isolation of an archaeon at the prokaryote-eukaryote interface.</title>
        <authorList>
            <person name="Imachi H."/>
            <person name="Nobu M.K."/>
            <person name="Nakahara N."/>
            <person name="Morono Y."/>
            <person name="Ogawara M."/>
            <person name="Takaki Y."/>
            <person name="Takano Y."/>
            <person name="Uematsu K."/>
            <person name="Ikuta T."/>
            <person name="Ito M."/>
            <person name="Matsui Y."/>
            <person name="Miyazaki M."/>
            <person name="Murata K."/>
            <person name="Saito Y."/>
            <person name="Sakai S."/>
            <person name="Song C."/>
            <person name="Tasumi E."/>
            <person name="Yamanaka Y."/>
            <person name="Yamaguchi T."/>
            <person name="Kamagata Y."/>
            <person name="Tamaki H."/>
            <person name="Takai K."/>
        </authorList>
    </citation>
    <scope>NUCLEOTIDE SEQUENCE [LARGE SCALE GENOMIC DNA]</scope>
    <source>
        <strain evidence="7 8">MK-D1</strain>
    </source>
</reference>
<evidence type="ECO:0000256" key="4">
    <source>
        <dbReference type="ARBA" id="ARBA00023136"/>
    </source>
</evidence>
<feature type="domain" description="Major facilitator superfamily (MFS) profile" evidence="6">
    <location>
        <begin position="12"/>
        <end position="393"/>
    </location>
</feature>
<dbReference type="PANTHER" id="PTHR24002:SF4">
    <property type="entry name" value="MFS DOMAIN-CONTAINING PROTEIN"/>
    <property type="match status" value="1"/>
</dbReference>
<reference evidence="7 8" key="2">
    <citation type="journal article" date="2024" name="Int. J. Syst. Evol. Microbiol.">
        <title>Promethearchaeum syntrophicum gen. nov., sp. nov., an anaerobic, obligately syntrophic archaeon, the first isolate of the lineage 'Asgard' archaea, and proposal of the new archaeal phylum Promethearchaeota phyl. nov. and kingdom Promethearchaeati regn. nov.</title>
        <authorList>
            <person name="Imachi H."/>
            <person name="Nobu M.K."/>
            <person name="Kato S."/>
            <person name="Takaki Y."/>
            <person name="Miyazaki M."/>
            <person name="Miyata M."/>
            <person name="Ogawara M."/>
            <person name="Saito Y."/>
            <person name="Sakai S."/>
            <person name="Tahara Y.O."/>
            <person name="Takano Y."/>
            <person name="Tasumi E."/>
            <person name="Uematsu K."/>
            <person name="Yoshimura T."/>
            <person name="Itoh T."/>
            <person name="Ohkuma M."/>
            <person name="Takai K."/>
        </authorList>
    </citation>
    <scope>NUCLEOTIDE SEQUENCE [LARGE SCALE GENOMIC DNA]</scope>
    <source>
        <strain evidence="7 8">MK-D1</strain>
    </source>
</reference>
<dbReference type="PROSITE" id="PS50850">
    <property type="entry name" value="MFS"/>
    <property type="match status" value="1"/>
</dbReference>
<dbReference type="InterPro" id="IPR001958">
    <property type="entry name" value="Tet-R_TetA/multi-R_MdtG-like"/>
</dbReference>